<sequence length="480" mass="54544">MALSLRWRPRGIFVAACLLFLLLLLVAHPRIRRNMWINGSDVDAGTLAPKDSKKEEPQGIDALPPDYTVLKKWEAALPQHNLTLPFPEGKKGRYVKFSNQSGGIGWNNCFNEVLMNAHLAYISGRGYVFRDYYWSAEHYRWPREKWTTDQPHTPLNAIVSGPVAGGPFDAGDPAPRAISEEWFDVVCPVKERRLINTRDVKPALADASGIDTLNAWKKVLRDAPERCIEVVPAPEDPWAQTFDLGLFGNPRVLTLWDSFSQSPISRFLEASPIVRSAVEGNTYLFTPHGPRPPHPAPRNPFDRMLALHLRRGDYEGHCRGLEYINSLFYSWSLFPHLLDRFVPTPDAPDKYDRFLERCWPDINGVLRKAADSRRDYLKQAEGLGPLSHSEATLDVMYILTNEKSAWIDELKRALQQDGWTVATTQDLVLNSEQTDVSMAVDMEIARRAAVFVGNGWSSFTSNIVYERLLDKRDPVTIRFM</sequence>
<proteinExistence type="predicted"/>
<evidence type="ECO:0000313" key="1">
    <source>
        <dbReference type="EMBL" id="KAK7058031.1"/>
    </source>
</evidence>
<dbReference type="EMBL" id="JAWWNJ010000004">
    <property type="protein sequence ID" value="KAK7058031.1"/>
    <property type="molecule type" value="Genomic_DNA"/>
</dbReference>
<dbReference type="AlphaFoldDB" id="A0AAW0E1M8"/>
<comment type="caution">
    <text evidence="1">The sequence shown here is derived from an EMBL/GenBank/DDBJ whole genome shotgun (WGS) entry which is preliminary data.</text>
</comment>
<name>A0AAW0E1M8_9AGAR</name>
<keyword evidence="2" id="KW-1185">Reference proteome</keyword>
<dbReference type="CDD" id="cd11296">
    <property type="entry name" value="O-FucT_like"/>
    <property type="match status" value="1"/>
</dbReference>
<accession>A0AAW0E1M8</accession>
<reference evidence="1 2" key="1">
    <citation type="journal article" date="2024" name="J Genomics">
        <title>Draft genome sequencing and assembly of Favolaschia claudopus CIRM-BRFM 2984 isolated from oak limbs.</title>
        <authorList>
            <person name="Navarro D."/>
            <person name="Drula E."/>
            <person name="Chaduli D."/>
            <person name="Cazenave R."/>
            <person name="Ahrendt S."/>
            <person name="Wang J."/>
            <person name="Lipzen A."/>
            <person name="Daum C."/>
            <person name="Barry K."/>
            <person name="Grigoriev I.V."/>
            <person name="Favel A."/>
            <person name="Rosso M.N."/>
            <person name="Martin F."/>
        </authorList>
    </citation>
    <scope>NUCLEOTIDE SEQUENCE [LARGE SCALE GENOMIC DNA]</scope>
    <source>
        <strain evidence="1 2">CIRM-BRFM 2984</strain>
    </source>
</reference>
<gene>
    <name evidence="1" type="ORF">R3P38DRAFT_2844066</name>
</gene>
<dbReference type="Proteomes" id="UP001362999">
    <property type="component" value="Unassembled WGS sequence"/>
</dbReference>
<protein>
    <submittedName>
        <fullName evidence="1">Uncharacterized protein</fullName>
    </submittedName>
</protein>
<dbReference type="Gene3D" id="3.40.50.11350">
    <property type="match status" value="1"/>
</dbReference>
<evidence type="ECO:0000313" key="2">
    <source>
        <dbReference type="Proteomes" id="UP001362999"/>
    </source>
</evidence>
<organism evidence="1 2">
    <name type="scientific">Favolaschia claudopus</name>
    <dbReference type="NCBI Taxonomy" id="2862362"/>
    <lineage>
        <taxon>Eukaryota</taxon>
        <taxon>Fungi</taxon>
        <taxon>Dikarya</taxon>
        <taxon>Basidiomycota</taxon>
        <taxon>Agaricomycotina</taxon>
        <taxon>Agaricomycetes</taxon>
        <taxon>Agaricomycetidae</taxon>
        <taxon>Agaricales</taxon>
        <taxon>Marasmiineae</taxon>
        <taxon>Mycenaceae</taxon>
        <taxon>Favolaschia</taxon>
    </lineage>
</organism>